<keyword evidence="1" id="KW-1133">Transmembrane helix</keyword>
<evidence type="ECO:0000313" key="3">
    <source>
        <dbReference type="Proteomes" id="UP000235145"/>
    </source>
</evidence>
<dbReference type="Proteomes" id="UP000235145">
    <property type="component" value="Unassembled WGS sequence"/>
</dbReference>
<organism evidence="2 3">
    <name type="scientific">Lactuca sativa</name>
    <name type="common">Garden lettuce</name>
    <dbReference type="NCBI Taxonomy" id="4236"/>
    <lineage>
        <taxon>Eukaryota</taxon>
        <taxon>Viridiplantae</taxon>
        <taxon>Streptophyta</taxon>
        <taxon>Embryophyta</taxon>
        <taxon>Tracheophyta</taxon>
        <taxon>Spermatophyta</taxon>
        <taxon>Magnoliopsida</taxon>
        <taxon>eudicotyledons</taxon>
        <taxon>Gunneridae</taxon>
        <taxon>Pentapetalae</taxon>
        <taxon>asterids</taxon>
        <taxon>campanulids</taxon>
        <taxon>Asterales</taxon>
        <taxon>Asteraceae</taxon>
        <taxon>Cichorioideae</taxon>
        <taxon>Cichorieae</taxon>
        <taxon>Lactucinae</taxon>
        <taxon>Lactuca</taxon>
    </lineage>
</organism>
<accession>A0A9R1VD12</accession>
<dbReference type="AlphaFoldDB" id="A0A9R1VD12"/>
<feature type="transmembrane region" description="Helical" evidence="1">
    <location>
        <begin position="20"/>
        <end position="44"/>
    </location>
</feature>
<evidence type="ECO:0000313" key="2">
    <source>
        <dbReference type="EMBL" id="KAJ0203938.1"/>
    </source>
</evidence>
<keyword evidence="1" id="KW-0812">Transmembrane</keyword>
<gene>
    <name evidence="2" type="ORF">LSAT_V11C500239930</name>
</gene>
<reference evidence="2 3" key="1">
    <citation type="journal article" date="2017" name="Nat. Commun.">
        <title>Genome assembly with in vitro proximity ligation data and whole-genome triplication in lettuce.</title>
        <authorList>
            <person name="Reyes-Chin-Wo S."/>
            <person name="Wang Z."/>
            <person name="Yang X."/>
            <person name="Kozik A."/>
            <person name="Arikit S."/>
            <person name="Song C."/>
            <person name="Xia L."/>
            <person name="Froenicke L."/>
            <person name="Lavelle D.O."/>
            <person name="Truco M.J."/>
            <person name="Xia R."/>
            <person name="Zhu S."/>
            <person name="Xu C."/>
            <person name="Xu H."/>
            <person name="Xu X."/>
            <person name="Cox K."/>
            <person name="Korf I."/>
            <person name="Meyers B.C."/>
            <person name="Michelmore R.W."/>
        </authorList>
    </citation>
    <scope>NUCLEOTIDE SEQUENCE [LARGE SCALE GENOMIC DNA]</scope>
    <source>
        <strain evidence="3">cv. Salinas</strain>
        <tissue evidence="2">Seedlings</tissue>
    </source>
</reference>
<keyword evidence="3" id="KW-1185">Reference proteome</keyword>
<proteinExistence type="predicted"/>
<name>A0A9R1VD12_LACSA</name>
<keyword evidence="1" id="KW-0472">Membrane</keyword>
<evidence type="ECO:0000256" key="1">
    <source>
        <dbReference type="SAM" id="Phobius"/>
    </source>
</evidence>
<sequence length="215" mass="24921">MDFYNLELTNTNVSRWRIKLYNILTTYWSSISIYISFGGGYSVYHSMYDAFVWMSEFGNPMFSKTCCMDSWVQVEGAIKRLKVLVYKVPTLTIDVIPWIVQHEILNNRRHVLTKDNGGSVKLWGITKGVVIEDYGQIAYTLPWIAEIHIIHFLLKVTHYTSPLMISLCSHFNFYILFSRLKFLHGLTAYTRLGSIARSFIKDPKVLTFVDPEVGL</sequence>
<dbReference type="EMBL" id="NBSK02000005">
    <property type="protein sequence ID" value="KAJ0203938.1"/>
    <property type="molecule type" value="Genomic_DNA"/>
</dbReference>
<protein>
    <submittedName>
        <fullName evidence="2">Uncharacterized protein</fullName>
    </submittedName>
</protein>
<comment type="caution">
    <text evidence="2">The sequence shown here is derived from an EMBL/GenBank/DDBJ whole genome shotgun (WGS) entry which is preliminary data.</text>
</comment>